<dbReference type="Proteomes" id="UP000261811">
    <property type="component" value="Unassembled WGS sequence"/>
</dbReference>
<proteinExistence type="predicted"/>
<evidence type="ECO:0000313" key="3">
    <source>
        <dbReference type="Proteomes" id="UP000261811"/>
    </source>
</evidence>
<dbReference type="AlphaFoldDB" id="A0A372JLQ9"/>
<protein>
    <submittedName>
        <fullName evidence="2">Uncharacterized protein</fullName>
    </submittedName>
</protein>
<evidence type="ECO:0000256" key="1">
    <source>
        <dbReference type="SAM" id="MobiDB-lite"/>
    </source>
</evidence>
<feature type="region of interest" description="Disordered" evidence="1">
    <location>
        <begin position="16"/>
        <end position="41"/>
    </location>
</feature>
<organism evidence="2 3">
    <name type="scientific">Actinomadura logoneensis</name>
    <dbReference type="NCBI Taxonomy" id="2293572"/>
    <lineage>
        <taxon>Bacteria</taxon>
        <taxon>Bacillati</taxon>
        <taxon>Actinomycetota</taxon>
        <taxon>Actinomycetes</taxon>
        <taxon>Streptosporangiales</taxon>
        <taxon>Thermomonosporaceae</taxon>
        <taxon>Actinomadura</taxon>
    </lineage>
</organism>
<name>A0A372JLQ9_9ACTN</name>
<evidence type="ECO:0000313" key="2">
    <source>
        <dbReference type="EMBL" id="RFU40957.1"/>
    </source>
</evidence>
<sequence>MPSGNAARARLLLAAPSGARRRAQRSADRRGRPSCPDHVRDDGIAEGPIRCLDDEAWHRAPEMMRALLQPVAPLRDVSAVPSGNAGCSVSLGSAVSAVFIGSAVSAVPSGNAGCSVSLGSAVSAVFIGSAVSAVPSGNAGCSVFLGSAVCAAALGSAVCAVPSGSAVSAGVSWQCRQCAGASRQCRRCGTSR</sequence>
<gene>
    <name evidence="2" type="ORF">DZF91_14455</name>
</gene>
<dbReference type="EMBL" id="QURH01000247">
    <property type="protein sequence ID" value="RFU40957.1"/>
    <property type="molecule type" value="Genomic_DNA"/>
</dbReference>
<accession>A0A372JLQ9</accession>
<feature type="compositionally biased region" description="Basic and acidic residues" evidence="1">
    <location>
        <begin position="25"/>
        <end position="41"/>
    </location>
</feature>
<comment type="caution">
    <text evidence="2">The sequence shown here is derived from an EMBL/GenBank/DDBJ whole genome shotgun (WGS) entry which is preliminary data.</text>
</comment>
<keyword evidence="3" id="KW-1185">Reference proteome</keyword>
<reference evidence="2 3" key="1">
    <citation type="submission" date="2018-08" db="EMBL/GenBank/DDBJ databases">
        <title>Actinomadura jelena sp. nov., a novel Actinomycete isolated from soil in Chad.</title>
        <authorList>
            <person name="Shi L."/>
        </authorList>
    </citation>
    <scope>NUCLEOTIDE SEQUENCE [LARGE SCALE GENOMIC DNA]</scope>
    <source>
        <strain evidence="2 3">NEAU-G17</strain>
    </source>
</reference>